<feature type="transmembrane region" description="Helical" evidence="1">
    <location>
        <begin position="149"/>
        <end position="168"/>
    </location>
</feature>
<organism evidence="2 3">
    <name type="scientific">Corallincola spongiicola</name>
    <dbReference type="NCBI Taxonomy" id="2520508"/>
    <lineage>
        <taxon>Bacteria</taxon>
        <taxon>Pseudomonadati</taxon>
        <taxon>Pseudomonadota</taxon>
        <taxon>Gammaproteobacteria</taxon>
        <taxon>Alteromonadales</taxon>
        <taxon>Psychromonadaceae</taxon>
        <taxon>Corallincola</taxon>
    </lineage>
</organism>
<reference evidence="3" key="1">
    <citation type="submission" date="2019-02" db="EMBL/GenBank/DDBJ databases">
        <title>Draft genome sequence of Muricauda sp. 176CP4-71.</title>
        <authorList>
            <person name="Park J.-S."/>
        </authorList>
    </citation>
    <scope>NUCLEOTIDE SEQUENCE [LARGE SCALE GENOMIC DNA]</scope>
    <source>
        <strain evidence="3">176GS2-150</strain>
    </source>
</reference>
<gene>
    <name evidence="2" type="ORF">EXY25_00460</name>
</gene>
<protein>
    <recommendedName>
        <fullName evidence="4">Acyltransferase 3 domain-containing protein</fullName>
    </recommendedName>
</protein>
<name>A0ABY1WSS5_9GAMM</name>
<feature type="transmembrane region" description="Helical" evidence="1">
    <location>
        <begin position="119"/>
        <end position="142"/>
    </location>
</feature>
<feature type="transmembrane region" description="Helical" evidence="1">
    <location>
        <begin position="188"/>
        <end position="206"/>
    </location>
</feature>
<keyword evidence="1" id="KW-1133">Transmembrane helix</keyword>
<feature type="transmembrane region" description="Helical" evidence="1">
    <location>
        <begin position="36"/>
        <end position="55"/>
    </location>
</feature>
<evidence type="ECO:0000313" key="3">
    <source>
        <dbReference type="Proteomes" id="UP000292544"/>
    </source>
</evidence>
<dbReference type="Proteomes" id="UP000292544">
    <property type="component" value="Unassembled WGS sequence"/>
</dbReference>
<sequence length="327" mass="37851">MELKNSMLSRYDITLLLRAFSIFAIVAGHFKFMSLGGGAFFLIALSGYNFVKFTLPKLNRTSSENHSAKTINYLKPYFRFVFRIILPTLLYLIVLYTYFGEFHWLGFFFLSNFSGPNYAGGFSYWFLDVLIQIYIAFSFALIIKPIREYLFNTTYIFFLIGILVSFLIRELSLSAFDTENLMNRLPHLMIYIFFIGGSAAVSDTLLKKSLTTVVVGLVCFEAILNNMLGYESLLFFGVVLTIWIPYIYMPNILIPIVNKVAMASLFIYLSHFQARSLLQKIVSDPTPLMNTFFAIFVGILLSLIWKNRKLFIDKTWPFLIKRLRFGY</sequence>
<accession>A0ABY1WSS5</accession>
<feature type="transmembrane region" description="Helical" evidence="1">
    <location>
        <begin position="76"/>
        <end position="99"/>
    </location>
</feature>
<keyword evidence="1" id="KW-0812">Transmembrane</keyword>
<feature type="transmembrane region" description="Helical" evidence="1">
    <location>
        <begin position="12"/>
        <end position="30"/>
    </location>
</feature>
<proteinExistence type="predicted"/>
<comment type="caution">
    <text evidence="2">The sequence shown here is derived from an EMBL/GenBank/DDBJ whole genome shotgun (WGS) entry which is preliminary data.</text>
</comment>
<evidence type="ECO:0000313" key="2">
    <source>
        <dbReference type="EMBL" id="TAA47757.1"/>
    </source>
</evidence>
<dbReference type="EMBL" id="SHLY01000001">
    <property type="protein sequence ID" value="TAA47757.1"/>
    <property type="molecule type" value="Genomic_DNA"/>
</dbReference>
<dbReference type="RefSeq" id="WP_130565320.1">
    <property type="nucleotide sequence ID" value="NZ_SHLY01000001.1"/>
</dbReference>
<keyword evidence="3" id="KW-1185">Reference proteome</keyword>
<keyword evidence="1" id="KW-0472">Membrane</keyword>
<feature type="transmembrane region" description="Helical" evidence="1">
    <location>
        <begin position="227"/>
        <end position="246"/>
    </location>
</feature>
<evidence type="ECO:0000256" key="1">
    <source>
        <dbReference type="SAM" id="Phobius"/>
    </source>
</evidence>
<evidence type="ECO:0008006" key="4">
    <source>
        <dbReference type="Google" id="ProtNLM"/>
    </source>
</evidence>
<feature type="transmembrane region" description="Helical" evidence="1">
    <location>
        <begin position="286"/>
        <end position="305"/>
    </location>
</feature>